<gene>
    <name evidence="1" type="ORF">K432DRAFT_460507</name>
</gene>
<dbReference type="Proteomes" id="UP000250266">
    <property type="component" value="Unassembled WGS sequence"/>
</dbReference>
<reference evidence="1 2" key="1">
    <citation type="journal article" date="2016" name="Nat. Commun.">
        <title>Ectomycorrhizal ecology is imprinted in the genome of the dominant symbiotic fungus Cenococcum geophilum.</title>
        <authorList>
            <consortium name="DOE Joint Genome Institute"/>
            <person name="Peter M."/>
            <person name="Kohler A."/>
            <person name="Ohm R.A."/>
            <person name="Kuo A."/>
            <person name="Krutzmann J."/>
            <person name="Morin E."/>
            <person name="Arend M."/>
            <person name="Barry K.W."/>
            <person name="Binder M."/>
            <person name="Choi C."/>
            <person name="Clum A."/>
            <person name="Copeland A."/>
            <person name="Grisel N."/>
            <person name="Haridas S."/>
            <person name="Kipfer T."/>
            <person name="LaButti K."/>
            <person name="Lindquist E."/>
            <person name="Lipzen A."/>
            <person name="Maire R."/>
            <person name="Meier B."/>
            <person name="Mihaltcheva S."/>
            <person name="Molinier V."/>
            <person name="Murat C."/>
            <person name="Poggeler S."/>
            <person name="Quandt C.A."/>
            <person name="Sperisen C."/>
            <person name="Tritt A."/>
            <person name="Tisserant E."/>
            <person name="Crous P.W."/>
            <person name="Henrissat B."/>
            <person name="Nehls U."/>
            <person name="Egli S."/>
            <person name="Spatafora J.W."/>
            <person name="Grigoriev I.V."/>
            <person name="Martin F.M."/>
        </authorList>
    </citation>
    <scope>NUCLEOTIDE SEQUENCE [LARGE SCALE GENOMIC DNA]</scope>
    <source>
        <strain evidence="1 2">CBS 459.81</strain>
    </source>
</reference>
<proteinExistence type="predicted"/>
<protein>
    <submittedName>
        <fullName evidence="1">Uncharacterized protein</fullName>
    </submittedName>
</protein>
<evidence type="ECO:0000313" key="2">
    <source>
        <dbReference type="Proteomes" id="UP000250266"/>
    </source>
</evidence>
<keyword evidence="2" id="KW-1185">Reference proteome</keyword>
<dbReference type="AlphaFoldDB" id="A0A8E2E514"/>
<sequence length="55" mass="6823">MNSYMSRREDNVREYHRLLQRRDAQLNRGQFADKGRDMLLNDYMKDEFTRVCHEL</sequence>
<name>A0A8E2E514_9PEZI</name>
<evidence type="ECO:0000313" key="1">
    <source>
        <dbReference type="EMBL" id="OCK77530.1"/>
    </source>
</evidence>
<organism evidence="1 2">
    <name type="scientific">Lepidopterella palustris CBS 459.81</name>
    <dbReference type="NCBI Taxonomy" id="1314670"/>
    <lineage>
        <taxon>Eukaryota</taxon>
        <taxon>Fungi</taxon>
        <taxon>Dikarya</taxon>
        <taxon>Ascomycota</taxon>
        <taxon>Pezizomycotina</taxon>
        <taxon>Dothideomycetes</taxon>
        <taxon>Pleosporomycetidae</taxon>
        <taxon>Mytilinidiales</taxon>
        <taxon>Argynnaceae</taxon>
        <taxon>Lepidopterella</taxon>
    </lineage>
</organism>
<dbReference type="EMBL" id="KV745120">
    <property type="protein sequence ID" value="OCK77530.1"/>
    <property type="molecule type" value="Genomic_DNA"/>
</dbReference>
<accession>A0A8E2E514</accession>